<gene>
    <name evidence="3" type="ORF">I206_05335</name>
</gene>
<feature type="coiled-coil region" evidence="2">
    <location>
        <begin position="24"/>
        <end position="138"/>
    </location>
</feature>
<dbReference type="Pfam" id="PF00261">
    <property type="entry name" value="Tropomyosin"/>
    <property type="match status" value="1"/>
</dbReference>
<reference evidence="3" key="1">
    <citation type="submission" date="2013-07" db="EMBL/GenBank/DDBJ databases">
        <title>The Genome Sequence of Cryptococcus pinus CBS10737.</title>
        <authorList>
            <consortium name="The Broad Institute Genome Sequencing Platform"/>
            <person name="Cuomo C."/>
            <person name="Litvintseva A."/>
            <person name="Chen Y."/>
            <person name="Heitman J."/>
            <person name="Sun S."/>
            <person name="Springer D."/>
            <person name="Dromer F."/>
            <person name="Young S.K."/>
            <person name="Zeng Q."/>
            <person name="Gargeya S."/>
            <person name="Fitzgerald M."/>
            <person name="Abouelleil A."/>
            <person name="Alvarado L."/>
            <person name="Berlin A.M."/>
            <person name="Chapman S.B."/>
            <person name="Dewar J."/>
            <person name="Goldberg J."/>
            <person name="Griggs A."/>
            <person name="Gujja S."/>
            <person name="Hansen M."/>
            <person name="Howarth C."/>
            <person name="Imamovic A."/>
            <person name="Larimer J."/>
            <person name="McCowan C."/>
            <person name="Murphy C."/>
            <person name="Pearson M."/>
            <person name="Priest M."/>
            <person name="Roberts A."/>
            <person name="Saif S."/>
            <person name="Shea T."/>
            <person name="Sykes S."/>
            <person name="Wortman J."/>
            <person name="Nusbaum C."/>
            <person name="Birren B."/>
        </authorList>
    </citation>
    <scope>NUCLEOTIDE SEQUENCE [LARGE SCALE GENOMIC DNA]</scope>
    <source>
        <strain evidence="3">CBS 10737</strain>
    </source>
</reference>
<dbReference type="Gene3D" id="1.20.5.170">
    <property type="match status" value="1"/>
</dbReference>
<keyword evidence="1 2" id="KW-0175">Coiled coil</keyword>
<accession>A0A1B9HZ62</accession>
<dbReference type="InterPro" id="IPR000533">
    <property type="entry name" value="Tropomyosin"/>
</dbReference>
<evidence type="ECO:0000313" key="3">
    <source>
        <dbReference type="EMBL" id="OCF48556.1"/>
    </source>
</evidence>
<proteinExistence type="predicted"/>
<organism evidence="3">
    <name type="scientific">Kwoniella pini CBS 10737</name>
    <dbReference type="NCBI Taxonomy" id="1296096"/>
    <lineage>
        <taxon>Eukaryota</taxon>
        <taxon>Fungi</taxon>
        <taxon>Dikarya</taxon>
        <taxon>Basidiomycota</taxon>
        <taxon>Agaricomycotina</taxon>
        <taxon>Tremellomycetes</taxon>
        <taxon>Tremellales</taxon>
        <taxon>Cryptococcaceae</taxon>
        <taxon>Kwoniella</taxon>
    </lineage>
</organism>
<name>A0A1B9HZ62_9TREE</name>
<dbReference type="SUPFAM" id="SSF57997">
    <property type="entry name" value="Tropomyosin"/>
    <property type="match status" value="1"/>
</dbReference>
<reference evidence="3" key="2">
    <citation type="submission" date="2016-07" db="EMBL/GenBank/DDBJ databases">
        <title>Evolution of pathogenesis and genome organization in the Tremellales.</title>
        <authorList>
            <person name="Cuomo C."/>
            <person name="Litvintseva A."/>
            <person name="Heitman J."/>
            <person name="Chen Y."/>
            <person name="Sun S."/>
            <person name="Springer D."/>
            <person name="Dromer F."/>
            <person name="Young S."/>
            <person name="Zeng Q."/>
            <person name="Chapman S."/>
            <person name="Gujja S."/>
            <person name="Saif S."/>
            <person name="Birren B."/>
        </authorList>
    </citation>
    <scope>NUCLEOTIDE SEQUENCE</scope>
    <source>
        <strain evidence="3">CBS 10737</strain>
    </source>
</reference>
<evidence type="ECO:0000256" key="1">
    <source>
        <dbReference type="ARBA" id="ARBA00023054"/>
    </source>
</evidence>
<dbReference type="AlphaFoldDB" id="A0A1B9HZ62"/>
<dbReference type="EMBL" id="KI894013">
    <property type="protein sequence ID" value="OCF48556.1"/>
    <property type="molecule type" value="Genomic_DNA"/>
</dbReference>
<evidence type="ECO:0000256" key="2">
    <source>
        <dbReference type="SAM" id="Coils"/>
    </source>
</evidence>
<dbReference type="OrthoDB" id="128924at2759"/>
<dbReference type="STRING" id="1296096.A0A1B9HZ62"/>
<protein>
    <submittedName>
        <fullName evidence="3">Actin lateral binding protein</fullName>
    </submittedName>
</protein>
<sequence length="158" mass="18569">MIQLIPFRLTTLLTQNLLEREQENSSLQHKLSLAEADVEKYEDQIKNLKNASEEGETHKTTGENLARKVQLLEEELDKAEKDLKDTTEKLRLVDVKAEDFERRLQSVQQERDQWEQKYEEVSEKLRQSKKELDELVGQMESLVSFTQIASDQSSKIRY</sequence>